<protein>
    <submittedName>
        <fullName evidence="1">Uncharacterized protein</fullName>
    </submittedName>
</protein>
<accession>A0AAV7U0A8</accession>
<name>A0AAV7U0A8_PLEWA</name>
<comment type="caution">
    <text evidence="1">The sequence shown here is derived from an EMBL/GenBank/DDBJ whole genome shotgun (WGS) entry which is preliminary data.</text>
</comment>
<evidence type="ECO:0000313" key="1">
    <source>
        <dbReference type="EMBL" id="KAJ1182337.1"/>
    </source>
</evidence>
<reference evidence="1" key="1">
    <citation type="journal article" date="2022" name="bioRxiv">
        <title>Sequencing and chromosome-scale assembly of the giantPleurodeles waltlgenome.</title>
        <authorList>
            <person name="Brown T."/>
            <person name="Elewa A."/>
            <person name="Iarovenko S."/>
            <person name="Subramanian E."/>
            <person name="Araus A.J."/>
            <person name="Petzold A."/>
            <person name="Susuki M."/>
            <person name="Suzuki K.-i.T."/>
            <person name="Hayashi T."/>
            <person name="Toyoda A."/>
            <person name="Oliveira C."/>
            <person name="Osipova E."/>
            <person name="Leigh N.D."/>
            <person name="Simon A."/>
            <person name="Yun M.H."/>
        </authorList>
    </citation>
    <scope>NUCLEOTIDE SEQUENCE</scope>
    <source>
        <strain evidence="1">20211129_DDA</strain>
        <tissue evidence="1">Liver</tissue>
    </source>
</reference>
<dbReference type="AlphaFoldDB" id="A0AAV7U0A8"/>
<dbReference type="Proteomes" id="UP001066276">
    <property type="component" value="Chromosome 3_2"/>
</dbReference>
<proteinExistence type="predicted"/>
<organism evidence="1 2">
    <name type="scientific">Pleurodeles waltl</name>
    <name type="common">Iberian ribbed newt</name>
    <dbReference type="NCBI Taxonomy" id="8319"/>
    <lineage>
        <taxon>Eukaryota</taxon>
        <taxon>Metazoa</taxon>
        <taxon>Chordata</taxon>
        <taxon>Craniata</taxon>
        <taxon>Vertebrata</taxon>
        <taxon>Euteleostomi</taxon>
        <taxon>Amphibia</taxon>
        <taxon>Batrachia</taxon>
        <taxon>Caudata</taxon>
        <taxon>Salamandroidea</taxon>
        <taxon>Salamandridae</taxon>
        <taxon>Pleurodelinae</taxon>
        <taxon>Pleurodeles</taxon>
    </lineage>
</organism>
<dbReference type="EMBL" id="JANPWB010000006">
    <property type="protein sequence ID" value="KAJ1182337.1"/>
    <property type="molecule type" value="Genomic_DNA"/>
</dbReference>
<evidence type="ECO:0000313" key="2">
    <source>
        <dbReference type="Proteomes" id="UP001066276"/>
    </source>
</evidence>
<gene>
    <name evidence="1" type="ORF">NDU88_007529</name>
</gene>
<keyword evidence="2" id="KW-1185">Reference proteome</keyword>
<sequence>MAPTLLSDDTLKDIIFLKITPLDAFLIRCCSAHCTVLFGLMSTWVAGSQKPLAPVMALGQMASGKPD</sequence>